<keyword evidence="2" id="KW-1185">Reference proteome</keyword>
<reference evidence="1" key="1">
    <citation type="submission" date="2016-08" db="EMBL/GenBank/DDBJ databases">
        <authorList>
            <person name="Ngugi D.K."/>
            <person name="Miyake S."/>
            <person name="Stingl U."/>
        </authorList>
    </citation>
    <scope>NUCLEOTIDE SEQUENCE</scope>
    <source>
        <strain evidence="1">SCG-B11WGA-EpuloA1</strain>
    </source>
</reference>
<comment type="caution">
    <text evidence="1">The sequence shown here is derived from an EMBL/GenBank/DDBJ whole genome shotgun (WGS) entry which is preliminary data.</text>
</comment>
<sequence>METGELFQKLINKVRSYHPSDDLSMIERAYNLANNAHNGQLRKSGEPYIIHPLEVAYILAELELDIESITAGLLHDVVEDTQYTLEEIEEIFNKEVALLVDGVTKLSQIKYSSQDKQLQKEEIQAENYRKMFLAMAQDIRVVLIKLADRLHNMRTLKFMPPHKQKEKAQETLTIYAPIAHRLGICKIKADLEDLSFRYLEPEIYYDLAKQICQKRQERTEFIEEIVRKIKSKLNDVDIQALVEGRPKHFFSIYKKIINKQKTLDQIYDLFAVRAIVKDVKDCYEVLGVVHDLFTPIPGRFKDYIAIPKANMYQSLHTTLMGPNGIPYEMQIRTEDMHRTAEYGIAAHWKYKDGKVEGKIQDKSEEKLAWLRQILEWQREMSDNSEFMDALKLDLDIYTDQVYVFSPKGELLTLPQGSTPIDFAYQIHSDVGNRMIGAKVNDKIVTYDYVMKNGDRLEILVSKANKGPSKDWLNIVKSTQAKNKINQWFRRQFKDEDIQRGKEVLELCAKHKGYVLSELLDEDCMKNVYLRYGLKNWKAIYAAIGYGSIKEKQILQRLIDENIKKNNIIRPIKSDQEILEEAKLEEIDNSQYHEVKSNSGVIIEGLGEIAVRFAKCCKPLPGDKIVGYTTRGRGVSVHRADCPNVVNIPPEEKARLVGSSWQQQTDVSYSYITEIQIISIERSGMLLDVSKVLTEVKVPVKSLNASTTKNGEVIFKVRVEIDNTKKLDELTKQLRKIDNVIDVIRVST</sequence>
<dbReference type="Proteomes" id="UP000188605">
    <property type="component" value="Unassembled WGS sequence"/>
</dbReference>
<proteinExistence type="predicted"/>
<accession>A0ACC8XGT0</accession>
<gene>
    <name evidence="1" type="ORF">AN396_13775</name>
</gene>
<dbReference type="EMBL" id="LJDB01000009">
    <property type="protein sequence ID" value="ONI42647.1"/>
    <property type="molecule type" value="Genomic_DNA"/>
</dbReference>
<evidence type="ECO:0000313" key="1">
    <source>
        <dbReference type="EMBL" id="ONI42647.1"/>
    </source>
</evidence>
<organism evidence="1 2">
    <name type="scientific">Candidatus Epulonipiscium fishelsonii</name>
    <dbReference type="NCBI Taxonomy" id="77094"/>
    <lineage>
        <taxon>Bacteria</taxon>
        <taxon>Bacillati</taxon>
        <taxon>Bacillota</taxon>
        <taxon>Clostridia</taxon>
        <taxon>Lachnospirales</taxon>
        <taxon>Lachnospiraceae</taxon>
        <taxon>Candidatus Epulonipiscium</taxon>
    </lineage>
</organism>
<evidence type="ECO:0000313" key="2">
    <source>
        <dbReference type="Proteomes" id="UP000188605"/>
    </source>
</evidence>
<name>A0ACC8XGT0_9FIRM</name>
<protein>
    <submittedName>
        <fullName evidence="1">(P)ppGpp synthetase</fullName>
    </submittedName>
</protein>